<dbReference type="Proteomes" id="UP000811365">
    <property type="component" value="Unassembled WGS sequence"/>
</dbReference>
<dbReference type="AlphaFoldDB" id="A0A9E1GKV3"/>
<evidence type="ECO:0000313" key="2">
    <source>
        <dbReference type="EMBL" id="MBS6622210.1"/>
    </source>
</evidence>
<reference evidence="2" key="1">
    <citation type="submission" date="2021-02" db="EMBL/GenBank/DDBJ databases">
        <title>Infant gut strain persistence is associated with maternal origin, phylogeny, and functional potential including surface adhesion and iron acquisition.</title>
        <authorList>
            <person name="Lou Y.C."/>
        </authorList>
    </citation>
    <scope>NUCLEOTIDE SEQUENCE</scope>
    <source>
        <strain evidence="2">L2_039_000G1_dasL2_039_000G1_maxbin2.maxbin.077</strain>
    </source>
</reference>
<organism evidence="2 3">
    <name type="scientific">Faecalibacterium prausnitzii</name>
    <dbReference type="NCBI Taxonomy" id="853"/>
    <lineage>
        <taxon>Bacteria</taxon>
        <taxon>Bacillati</taxon>
        <taxon>Bacillota</taxon>
        <taxon>Clostridia</taxon>
        <taxon>Eubacteriales</taxon>
        <taxon>Oscillospiraceae</taxon>
        <taxon>Faecalibacterium</taxon>
    </lineage>
</organism>
<gene>
    <name evidence="2" type="ORF">KH315_08640</name>
</gene>
<sequence>MEVVLMHRRYVDHKSSPSEEADDKQMPPSKAEPATVKNVDLLPIPTVQQKVTASAMQGLGQFSYDVRMGATGLIVGVQAIMNGRAPIKTRMVVPLDPWTKLSFYYHPGLGRIQLYDSDSLGGLNNAPEYYVGRVVVTDSEALVYLRGRIKDIPGFKNIIVKDEQNSGSAFTTYSSKVKHFIEANIARQEQLSHIDLHKQISYLEGQVDVLTKIIIQSGIVRNPEQLELLKEADRFSLCENLDAKALRKKMQYKKFVRGIDKLC</sequence>
<name>A0A9E1GKV3_9FIRM</name>
<protein>
    <submittedName>
        <fullName evidence="2">Uncharacterized protein</fullName>
    </submittedName>
</protein>
<evidence type="ECO:0000313" key="3">
    <source>
        <dbReference type="Proteomes" id="UP000811365"/>
    </source>
</evidence>
<accession>A0A9E1GKV3</accession>
<evidence type="ECO:0000256" key="1">
    <source>
        <dbReference type="SAM" id="MobiDB-lite"/>
    </source>
</evidence>
<comment type="caution">
    <text evidence="2">The sequence shown here is derived from an EMBL/GenBank/DDBJ whole genome shotgun (WGS) entry which is preliminary data.</text>
</comment>
<dbReference type="EMBL" id="JAGZYH010000029">
    <property type="protein sequence ID" value="MBS6622210.1"/>
    <property type="molecule type" value="Genomic_DNA"/>
</dbReference>
<proteinExistence type="predicted"/>
<feature type="region of interest" description="Disordered" evidence="1">
    <location>
        <begin position="12"/>
        <end position="37"/>
    </location>
</feature>